<protein>
    <submittedName>
        <fullName evidence="1">Uncharacterized protein</fullName>
    </submittedName>
</protein>
<proteinExistence type="predicted"/>
<name>J3MRG9_ORYBR</name>
<organism evidence="1">
    <name type="scientific">Oryza brachyantha</name>
    <name type="common">malo sina</name>
    <dbReference type="NCBI Taxonomy" id="4533"/>
    <lineage>
        <taxon>Eukaryota</taxon>
        <taxon>Viridiplantae</taxon>
        <taxon>Streptophyta</taxon>
        <taxon>Embryophyta</taxon>
        <taxon>Tracheophyta</taxon>
        <taxon>Spermatophyta</taxon>
        <taxon>Magnoliopsida</taxon>
        <taxon>Liliopsida</taxon>
        <taxon>Poales</taxon>
        <taxon>Poaceae</taxon>
        <taxon>BOP clade</taxon>
        <taxon>Oryzoideae</taxon>
        <taxon>Oryzeae</taxon>
        <taxon>Oryzinae</taxon>
        <taxon>Oryza</taxon>
    </lineage>
</organism>
<accession>J3MRG9</accession>
<dbReference type="HOGENOM" id="CLU_2501564_0_0_1"/>
<dbReference type="EnsemblPlants" id="OB08G16980.1">
    <property type="protein sequence ID" value="OB08G16980.1"/>
    <property type="gene ID" value="OB08G16980"/>
</dbReference>
<reference evidence="1" key="2">
    <citation type="submission" date="2013-04" db="UniProtKB">
        <authorList>
            <consortium name="EnsemblPlants"/>
        </authorList>
    </citation>
    <scope>IDENTIFICATION</scope>
</reference>
<dbReference type="AlphaFoldDB" id="J3MRG9"/>
<dbReference type="Proteomes" id="UP000006038">
    <property type="component" value="Chromosome 8"/>
</dbReference>
<dbReference type="Gramene" id="OB08G16980.1">
    <property type="protein sequence ID" value="OB08G16980.1"/>
    <property type="gene ID" value="OB08G16980"/>
</dbReference>
<keyword evidence="2" id="KW-1185">Reference proteome</keyword>
<evidence type="ECO:0000313" key="2">
    <source>
        <dbReference type="Proteomes" id="UP000006038"/>
    </source>
</evidence>
<evidence type="ECO:0000313" key="1">
    <source>
        <dbReference type="EnsemblPlants" id="OB08G16980.1"/>
    </source>
</evidence>
<reference evidence="1" key="1">
    <citation type="journal article" date="2013" name="Nat. Commun.">
        <title>Whole-genome sequencing of Oryza brachyantha reveals mechanisms underlying Oryza genome evolution.</title>
        <authorList>
            <person name="Chen J."/>
            <person name="Huang Q."/>
            <person name="Gao D."/>
            <person name="Wang J."/>
            <person name="Lang Y."/>
            <person name="Liu T."/>
            <person name="Li B."/>
            <person name="Bai Z."/>
            <person name="Luis Goicoechea J."/>
            <person name="Liang C."/>
            <person name="Chen C."/>
            <person name="Zhang W."/>
            <person name="Sun S."/>
            <person name="Liao Y."/>
            <person name="Zhang X."/>
            <person name="Yang L."/>
            <person name="Song C."/>
            <person name="Wang M."/>
            <person name="Shi J."/>
            <person name="Liu G."/>
            <person name="Liu J."/>
            <person name="Zhou H."/>
            <person name="Zhou W."/>
            <person name="Yu Q."/>
            <person name="An N."/>
            <person name="Chen Y."/>
            <person name="Cai Q."/>
            <person name="Wang B."/>
            <person name="Liu B."/>
            <person name="Min J."/>
            <person name="Huang Y."/>
            <person name="Wu H."/>
            <person name="Li Z."/>
            <person name="Zhang Y."/>
            <person name="Yin Y."/>
            <person name="Song W."/>
            <person name="Jiang J."/>
            <person name="Jackson S.A."/>
            <person name="Wing R.A."/>
            <person name="Wang J."/>
            <person name="Chen M."/>
        </authorList>
    </citation>
    <scope>NUCLEOTIDE SEQUENCE [LARGE SCALE GENOMIC DNA]</scope>
    <source>
        <strain evidence="1">cv. IRGC 101232</strain>
    </source>
</reference>
<sequence length="86" mass="9354">MAPFIQQFKSKLFFIDMTTSGGNGFLQVWNVPCGTAHNSGNEKAAHNSGNEKATLGPVLAMRGRDKAVRLKAGNTAIHSRQQPSRR</sequence>